<comment type="caution">
    <text evidence="2">The sequence shown here is derived from an EMBL/GenBank/DDBJ whole genome shotgun (WGS) entry which is preliminary data.</text>
</comment>
<dbReference type="Proteomes" id="UP001596116">
    <property type="component" value="Unassembled WGS sequence"/>
</dbReference>
<dbReference type="GO" id="GO:0016746">
    <property type="term" value="F:acyltransferase activity"/>
    <property type="evidence" value="ECO:0007669"/>
    <property type="project" value="UniProtKB-KW"/>
</dbReference>
<dbReference type="Gene3D" id="3.40.630.30">
    <property type="match status" value="1"/>
</dbReference>
<dbReference type="RefSeq" id="WP_379880806.1">
    <property type="nucleotide sequence ID" value="NZ_JBHPON010000001.1"/>
</dbReference>
<organism evidence="2 3">
    <name type="scientific">Hyphococcus aureus</name>
    <dbReference type="NCBI Taxonomy" id="2666033"/>
    <lineage>
        <taxon>Bacteria</taxon>
        <taxon>Pseudomonadati</taxon>
        <taxon>Pseudomonadota</taxon>
        <taxon>Alphaproteobacteria</taxon>
        <taxon>Parvularculales</taxon>
        <taxon>Parvularculaceae</taxon>
        <taxon>Hyphococcus</taxon>
    </lineage>
</organism>
<keyword evidence="2" id="KW-0012">Acyltransferase</keyword>
<evidence type="ECO:0000313" key="2">
    <source>
        <dbReference type="EMBL" id="MFC6033909.1"/>
    </source>
</evidence>
<dbReference type="InterPro" id="IPR000182">
    <property type="entry name" value="GNAT_dom"/>
</dbReference>
<gene>
    <name evidence="2" type="ORF">ACFMB1_00035</name>
</gene>
<dbReference type="PROSITE" id="PS51186">
    <property type="entry name" value="GNAT"/>
    <property type="match status" value="1"/>
</dbReference>
<dbReference type="PANTHER" id="PTHR42791">
    <property type="entry name" value="GNAT FAMILY ACETYLTRANSFERASE"/>
    <property type="match status" value="1"/>
</dbReference>
<dbReference type="EC" id="2.3.-.-" evidence="2"/>
<keyword evidence="3" id="KW-1185">Reference proteome</keyword>
<keyword evidence="2" id="KW-0808">Transferase</keyword>
<evidence type="ECO:0000313" key="3">
    <source>
        <dbReference type="Proteomes" id="UP001596116"/>
    </source>
</evidence>
<dbReference type="InterPro" id="IPR016181">
    <property type="entry name" value="Acyl_CoA_acyltransferase"/>
</dbReference>
<proteinExistence type="predicted"/>
<evidence type="ECO:0000259" key="1">
    <source>
        <dbReference type="PROSITE" id="PS51186"/>
    </source>
</evidence>
<dbReference type="Pfam" id="PF00583">
    <property type="entry name" value="Acetyltransf_1"/>
    <property type="match status" value="1"/>
</dbReference>
<accession>A0ABW1KQP4</accession>
<dbReference type="PANTHER" id="PTHR42791:SF1">
    <property type="entry name" value="N-ACETYLTRANSFERASE DOMAIN-CONTAINING PROTEIN"/>
    <property type="match status" value="1"/>
</dbReference>
<dbReference type="InterPro" id="IPR052523">
    <property type="entry name" value="Trichothecene_AcTrans"/>
</dbReference>
<dbReference type="SUPFAM" id="SSF55729">
    <property type="entry name" value="Acyl-CoA N-acyltransferases (Nat)"/>
    <property type="match status" value="1"/>
</dbReference>
<name>A0ABW1KQP4_9PROT</name>
<reference evidence="2 3" key="1">
    <citation type="submission" date="2024-09" db="EMBL/GenBank/DDBJ databases">
        <authorList>
            <person name="Zhang Z.-H."/>
        </authorList>
    </citation>
    <scope>NUCLEOTIDE SEQUENCE [LARGE SCALE GENOMIC DNA]</scope>
    <source>
        <strain evidence="2 3">HHTR114</strain>
    </source>
</reference>
<protein>
    <submittedName>
        <fullName evidence="2">GNAT family N-acetyltransferase</fullName>
        <ecNumber evidence="2">2.3.-.-</ecNumber>
    </submittedName>
</protein>
<dbReference type="CDD" id="cd04301">
    <property type="entry name" value="NAT_SF"/>
    <property type="match status" value="1"/>
</dbReference>
<feature type="domain" description="N-acetyltransferase" evidence="1">
    <location>
        <begin position="8"/>
        <end position="205"/>
    </location>
</feature>
<sequence>MDGARGEIAIRAAARGDAGLIAGILAEAFADDPVMNWTLGGAKSFHTVFHELARGVYLKDGFGHVADDNLTGERAATLWLPRGVEIKLPLVNEMRIAASALFHNGVSSIRRALATAAVLEKHHPDEPHYYLFAVGVTKNGQGKGLGGRLIREGLKRADEEGAPAYLENSNPKNTPLYERLGFQAIAPLPLPTGAPPLLGMLRPAGGAP</sequence>
<dbReference type="EMBL" id="JBHPON010000001">
    <property type="protein sequence ID" value="MFC6033909.1"/>
    <property type="molecule type" value="Genomic_DNA"/>
</dbReference>